<name>A0A074YAC3_AURSE</name>
<dbReference type="GO" id="GO:0016020">
    <property type="term" value="C:membrane"/>
    <property type="evidence" value="ECO:0007669"/>
    <property type="project" value="UniProtKB-SubCell"/>
</dbReference>
<gene>
    <name evidence="4" type="ORF">AUEXF2481DRAFT_66178</name>
</gene>
<dbReference type="PANTHER" id="PTHR11360:SF315">
    <property type="entry name" value="TRANSPORTER MCH2-RELATED"/>
    <property type="match status" value="1"/>
</dbReference>
<keyword evidence="5" id="KW-1185">Reference proteome</keyword>
<reference evidence="4 5" key="1">
    <citation type="journal article" date="2014" name="BMC Genomics">
        <title>Genome sequencing of four Aureobasidium pullulans varieties: biotechnological potential, stress tolerance, and description of new species.</title>
        <authorList>
            <person name="Gostin Ar C."/>
            <person name="Ohm R.A."/>
            <person name="Kogej T."/>
            <person name="Sonjak S."/>
            <person name="Turk M."/>
            <person name="Zajc J."/>
            <person name="Zalar P."/>
            <person name="Grube M."/>
            <person name="Sun H."/>
            <person name="Han J."/>
            <person name="Sharma A."/>
            <person name="Chiniquy J."/>
            <person name="Ngan C.Y."/>
            <person name="Lipzen A."/>
            <person name="Barry K."/>
            <person name="Grigoriev I.V."/>
            <person name="Gunde-Cimerman N."/>
        </authorList>
    </citation>
    <scope>NUCLEOTIDE SEQUENCE [LARGE SCALE GENOMIC DNA]</scope>
    <source>
        <strain evidence="4 5">EXF-2481</strain>
    </source>
</reference>
<feature type="transmembrane region" description="Helical" evidence="3">
    <location>
        <begin position="229"/>
        <end position="251"/>
    </location>
</feature>
<feature type="transmembrane region" description="Helical" evidence="3">
    <location>
        <begin position="67"/>
        <end position="89"/>
    </location>
</feature>
<dbReference type="OrthoDB" id="6499973at2759"/>
<dbReference type="InterPro" id="IPR050327">
    <property type="entry name" value="Proton-linked_MCT"/>
</dbReference>
<evidence type="ECO:0000313" key="5">
    <source>
        <dbReference type="Proteomes" id="UP000030641"/>
    </source>
</evidence>
<dbReference type="HOGENOM" id="CLU_001265_1_2_1"/>
<dbReference type="Proteomes" id="UP000030641">
    <property type="component" value="Unassembled WGS sequence"/>
</dbReference>
<feature type="transmembrane region" description="Helical" evidence="3">
    <location>
        <begin position="121"/>
        <end position="142"/>
    </location>
</feature>
<evidence type="ECO:0000256" key="2">
    <source>
        <dbReference type="ARBA" id="ARBA00006727"/>
    </source>
</evidence>
<dbReference type="GeneID" id="25370200"/>
<keyword evidence="3" id="KW-1133">Transmembrane helix</keyword>
<proteinExistence type="inferred from homology"/>
<evidence type="ECO:0000313" key="4">
    <source>
        <dbReference type="EMBL" id="KEQ94705.1"/>
    </source>
</evidence>
<feature type="transmembrane region" description="Helical" evidence="3">
    <location>
        <begin position="185"/>
        <end position="205"/>
    </location>
</feature>
<dbReference type="Gene3D" id="1.20.1250.20">
    <property type="entry name" value="MFS general substrate transporter like domains"/>
    <property type="match status" value="2"/>
</dbReference>
<dbReference type="AlphaFoldDB" id="A0A074YAC3"/>
<organism evidence="4 5">
    <name type="scientific">Aureobasidium subglaciale (strain EXF-2481)</name>
    <name type="common">Aureobasidium pullulans var. subglaciale</name>
    <dbReference type="NCBI Taxonomy" id="1043005"/>
    <lineage>
        <taxon>Eukaryota</taxon>
        <taxon>Fungi</taxon>
        <taxon>Dikarya</taxon>
        <taxon>Ascomycota</taxon>
        <taxon>Pezizomycotina</taxon>
        <taxon>Dothideomycetes</taxon>
        <taxon>Dothideomycetidae</taxon>
        <taxon>Dothideales</taxon>
        <taxon>Saccotheciaceae</taxon>
        <taxon>Aureobasidium</taxon>
    </lineage>
</organism>
<dbReference type="InParanoid" id="A0A074YAC3"/>
<feature type="transmembrane region" description="Helical" evidence="3">
    <location>
        <begin position="96"/>
        <end position="115"/>
    </location>
</feature>
<dbReference type="OMA" id="RCFGTRT"/>
<dbReference type="RefSeq" id="XP_013343256.1">
    <property type="nucleotide sequence ID" value="XM_013487802.1"/>
</dbReference>
<keyword evidence="3" id="KW-0812">Transmembrane</keyword>
<comment type="similarity">
    <text evidence="2">Belongs to the major facilitator superfamily. Monocarboxylate porter (TC 2.A.1.13) family.</text>
</comment>
<dbReference type="GO" id="GO:0022857">
    <property type="term" value="F:transmembrane transporter activity"/>
    <property type="evidence" value="ECO:0007669"/>
    <property type="project" value="InterPro"/>
</dbReference>
<comment type="subcellular location">
    <subcellularLocation>
        <location evidence="1">Membrane</location>
        <topology evidence="1">Multi-pass membrane protein</topology>
    </subcellularLocation>
</comment>
<keyword evidence="3" id="KW-0472">Membrane</keyword>
<feature type="transmembrane region" description="Helical" evidence="3">
    <location>
        <begin position="319"/>
        <end position="340"/>
    </location>
</feature>
<feature type="transmembrane region" description="Helical" evidence="3">
    <location>
        <begin position="295"/>
        <end position="313"/>
    </location>
</feature>
<dbReference type="InterPro" id="IPR036259">
    <property type="entry name" value="MFS_trans_sf"/>
</dbReference>
<dbReference type="PANTHER" id="PTHR11360">
    <property type="entry name" value="MONOCARBOXYLATE TRANSPORTER"/>
    <property type="match status" value="1"/>
</dbReference>
<feature type="transmembrane region" description="Helical" evidence="3">
    <location>
        <begin position="383"/>
        <end position="403"/>
    </location>
</feature>
<dbReference type="EMBL" id="KL584761">
    <property type="protein sequence ID" value="KEQ94705.1"/>
    <property type="molecule type" value="Genomic_DNA"/>
</dbReference>
<evidence type="ECO:0000256" key="1">
    <source>
        <dbReference type="ARBA" id="ARBA00004141"/>
    </source>
</evidence>
<accession>A0A074YAC3</accession>
<dbReference type="Pfam" id="PF07690">
    <property type="entry name" value="MFS_1"/>
    <property type="match status" value="1"/>
</dbReference>
<dbReference type="InterPro" id="IPR011701">
    <property type="entry name" value="MFS"/>
</dbReference>
<dbReference type="FunCoup" id="A0A074YAC3">
    <property type="interactions" value="134"/>
</dbReference>
<sequence length="458" mass="48935">MNSEQQPNDVVPANEPPPAPNGGYGWVNVACVCIINGHTWGLNSSYGVFLAYYLANNVFPGATYLEFAFVGSLSIACALLVSPVATIFTRKFGTKTTLFTGVAFETASLIGASFASQIWQLFLSQGVCFGFGMGFLFVGSVGVVPQWFTTKRSLANGIATAGSGLGGLVYSLATGAMIPSIGLAWAFRVLGIIACVVNGVCAMLVKDRNKAIGSSQLAFDMQLFRRTEYLLLLGYGWFSMLAYVVLLFSLANFARSVGLTATQASTVSAIFNLGQAIGRPPIGYFSDSIGRINMATLMTFVSGLFVLVIWTNAKSFGLLIFYAIFGGSVAGTFWTTIAPVTAEVVGLRNVPSALNICWLVLVIPCTFSEPIGLEIVSFDGGYLGAQLFTGFMYVGAAACALLLRSWKIAEVDEIEGLQDVGNVDAITIETKVAESVKEVARKTARKRLLGCIFRWKKV</sequence>
<dbReference type="SUPFAM" id="SSF103473">
    <property type="entry name" value="MFS general substrate transporter"/>
    <property type="match status" value="1"/>
</dbReference>
<protein>
    <recommendedName>
        <fullName evidence="6">Major facilitator superfamily (MFS) profile domain-containing protein</fullName>
    </recommendedName>
</protein>
<evidence type="ECO:0008006" key="6">
    <source>
        <dbReference type="Google" id="ProtNLM"/>
    </source>
</evidence>
<feature type="transmembrane region" description="Helical" evidence="3">
    <location>
        <begin position="154"/>
        <end position="173"/>
    </location>
</feature>
<evidence type="ECO:0000256" key="3">
    <source>
        <dbReference type="SAM" id="Phobius"/>
    </source>
</evidence>